<dbReference type="OrthoDB" id="9785691at2"/>
<dbReference type="RefSeq" id="WP_160738505.1">
    <property type="nucleotide sequence ID" value="NZ_WTYQ01000001.1"/>
</dbReference>
<evidence type="ECO:0000313" key="2">
    <source>
        <dbReference type="Proteomes" id="UP000460561"/>
    </source>
</evidence>
<gene>
    <name evidence="1" type="ORF">GRI39_04860</name>
</gene>
<dbReference type="AlphaFoldDB" id="A0A845A761"/>
<comment type="caution">
    <text evidence="1">The sequence shown here is derived from an EMBL/GenBank/DDBJ whole genome shotgun (WGS) entry which is preliminary data.</text>
</comment>
<reference evidence="1 2" key="1">
    <citation type="submission" date="2019-12" db="EMBL/GenBank/DDBJ databases">
        <title>Genomic-based taxomic classification of the family Erythrobacteraceae.</title>
        <authorList>
            <person name="Xu L."/>
        </authorList>
    </citation>
    <scope>NUCLEOTIDE SEQUENCE [LARGE SCALE GENOMIC DNA]</scope>
    <source>
        <strain evidence="1 2">DSM 18604</strain>
    </source>
</reference>
<dbReference type="EMBL" id="WTYQ01000001">
    <property type="protein sequence ID" value="MXP25377.1"/>
    <property type="molecule type" value="Genomic_DNA"/>
</dbReference>
<evidence type="ECO:0000313" key="1">
    <source>
        <dbReference type="EMBL" id="MXP25377.1"/>
    </source>
</evidence>
<organism evidence="1 2">
    <name type="scientific">Altericroceibacterium indicum</name>
    <dbReference type="NCBI Taxonomy" id="374177"/>
    <lineage>
        <taxon>Bacteria</taxon>
        <taxon>Pseudomonadati</taxon>
        <taxon>Pseudomonadota</taxon>
        <taxon>Alphaproteobacteria</taxon>
        <taxon>Sphingomonadales</taxon>
        <taxon>Erythrobacteraceae</taxon>
        <taxon>Altericroceibacterium</taxon>
    </lineage>
</organism>
<dbReference type="Proteomes" id="UP000460561">
    <property type="component" value="Unassembled WGS sequence"/>
</dbReference>
<name>A0A845A761_9SPHN</name>
<sequence length="63" mass="7061">MSSEFIGLHLFKPFHSLKLGSRLDVGIFEADSLLKAMDGNLNPGFFESPAALNDLLKQYDLQY</sequence>
<accession>A0A845A761</accession>
<protein>
    <submittedName>
        <fullName evidence="1">Uncharacterized protein</fullName>
    </submittedName>
</protein>
<keyword evidence="2" id="KW-1185">Reference proteome</keyword>
<proteinExistence type="predicted"/>